<dbReference type="InterPro" id="IPR011042">
    <property type="entry name" value="6-blade_b-propeller_TolB-like"/>
</dbReference>
<evidence type="ECO:0000256" key="2">
    <source>
        <dbReference type="SAM" id="SignalP"/>
    </source>
</evidence>
<comment type="caution">
    <text evidence="4">The sequence shown here is derived from an EMBL/GenBank/DDBJ whole genome shotgun (WGS) entry which is preliminary data.</text>
</comment>
<reference evidence="4" key="1">
    <citation type="submission" date="2020-12" db="EMBL/GenBank/DDBJ databases">
        <title>Genomic characterization of non-nitrogen-fixing Frankia strains.</title>
        <authorList>
            <person name="Carlos-Shanley C."/>
            <person name="Guerra T."/>
            <person name="Hahn D."/>
        </authorList>
    </citation>
    <scope>NUCLEOTIDE SEQUENCE</scope>
    <source>
        <strain evidence="4">CN6</strain>
    </source>
</reference>
<evidence type="ECO:0000259" key="3">
    <source>
        <dbReference type="Pfam" id="PF07995"/>
    </source>
</evidence>
<evidence type="ECO:0000313" key="4">
    <source>
        <dbReference type="EMBL" id="MBL7625910.1"/>
    </source>
</evidence>
<evidence type="ECO:0000256" key="1">
    <source>
        <dbReference type="SAM" id="MobiDB-lite"/>
    </source>
</evidence>
<dbReference type="InterPro" id="IPR012938">
    <property type="entry name" value="Glc/Sorbosone_DH"/>
</dbReference>
<keyword evidence="2" id="KW-0732">Signal</keyword>
<dbReference type="Gene3D" id="2.120.10.30">
    <property type="entry name" value="TolB, C-terminal domain"/>
    <property type="match status" value="1"/>
</dbReference>
<evidence type="ECO:0000313" key="5">
    <source>
        <dbReference type="Proteomes" id="UP000604475"/>
    </source>
</evidence>
<feature type="region of interest" description="Disordered" evidence="1">
    <location>
        <begin position="385"/>
        <end position="405"/>
    </location>
</feature>
<dbReference type="Proteomes" id="UP000604475">
    <property type="component" value="Unassembled WGS sequence"/>
</dbReference>
<protein>
    <submittedName>
        <fullName evidence="4">PQQ-dependent sugar dehydrogenase</fullName>
    </submittedName>
</protein>
<proteinExistence type="predicted"/>
<dbReference type="AlphaFoldDB" id="A0A937R8M5"/>
<name>A0A937R8M5_9ACTN</name>
<sequence length="405" mass="41379">MTASTALACLVAAWLVACSGDDGDGANDGAPAGPTAAAGATGGPGGASGGPGAAIGGDPANDQVVATGLESPWGVAFLPNGAALVAERDSGRILLLPAGDGDAHEAPRPVGTLPGVYHVSESGLLGLAVSPGYDEDHLVYAYFTTDSDNRIVRFTLDGAGPGEQPRMGPVQPILTGLAAAPTHDGGRIAFGPDGMLYAGVGDARTPALAQDPESLNGKILRMRPDGSVPPDNPRPDSLVYSLGHRNVQGLAWDSLGRLWATEFGQNRFDEINLIRPGANYGWPVVEGIGDTDGGRYTNPPVTWTTDESSPSGAAVVDDTLYVAALRGERLWAVELRPAVSSLGPGVTASPIDGPVVGTPTALRVGDYGRLRTLVVAPDGTLWVTTSNTDGRGSPAEDDDRIIALR</sequence>
<dbReference type="Pfam" id="PF07995">
    <property type="entry name" value="GSDH"/>
    <property type="match status" value="1"/>
</dbReference>
<dbReference type="InterPro" id="IPR011041">
    <property type="entry name" value="Quinoprot_gluc/sorb_DH_b-prop"/>
</dbReference>
<feature type="signal peptide" evidence="2">
    <location>
        <begin position="1"/>
        <end position="19"/>
    </location>
</feature>
<feature type="domain" description="Glucose/Sorbosone dehydrogenase" evidence="3">
    <location>
        <begin position="69"/>
        <end position="391"/>
    </location>
</feature>
<accession>A0A937R8M5</accession>
<organism evidence="4 5">
    <name type="scientific">Frankia nepalensis</name>
    <dbReference type="NCBI Taxonomy" id="1836974"/>
    <lineage>
        <taxon>Bacteria</taxon>
        <taxon>Bacillati</taxon>
        <taxon>Actinomycetota</taxon>
        <taxon>Actinomycetes</taxon>
        <taxon>Frankiales</taxon>
        <taxon>Frankiaceae</taxon>
        <taxon>Frankia</taxon>
    </lineage>
</organism>
<keyword evidence="5" id="KW-1185">Reference proteome</keyword>
<feature type="compositionally biased region" description="Low complexity" evidence="1">
    <location>
        <begin position="29"/>
        <end position="39"/>
    </location>
</feature>
<dbReference type="PANTHER" id="PTHR19328">
    <property type="entry name" value="HEDGEHOG-INTERACTING PROTEIN"/>
    <property type="match status" value="1"/>
</dbReference>
<feature type="compositionally biased region" description="Gly residues" evidence="1">
    <location>
        <begin position="40"/>
        <end position="55"/>
    </location>
</feature>
<dbReference type="PANTHER" id="PTHR19328:SF13">
    <property type="entry name" value="HIPL1 PROTEIN"/>
    <property type="match status" value="1"/>
</dbReference>
<dbReference type="EMBL" id="JAEACQ010000122">
    <property type="protein sequence ID" value="MBL7625910.1"/>
    <property type="molecule type" value="Genomic_DNA"/>
</dbReference>
<gene>
    <name evidence="4" type="ORF">I7412_01690</name>
</gene>
<dbReference type="SUPFAM" id="SSF50952">
    <property type="entry name" value="Soluble quinoprotein glucose dehydrogenase"/>
    <property type="match status" value="1"/>
</dbReference>
<feature type="chain" id="PRO_5039203095" evidence="2">
    <location>
        <begin position="20"/>
        <end position="405"/>
    </location>
</feature>
<feature type="region of interest" description="Disordered" evidence="1">
    <location>
        <begin position="29"/>
        <end position="59"/>
    </location>
</feature>